<evidence type="ECO:0000256" key="1">
    <source>
        <dbReference type="SAM" id="MobiDB-lite"/>
    </source>
</evidence>
<feature type="compositionally biased region" description="Basic and acidic residues" evidence="1">
    <location>
        <begin position="124"/>
        <end position="176"/>
    </location>
</feature>
<keyword evidence="3" id="KW-1185">Reference proteome</keyword>
<sequence length="825" mass="89512">MVDGVSAEDRIKDLLEESRSCTYPEDPAGIRLRYKDTASSSVSQYGNTPIVVRKSRSSNGELSTVVEQVPSLRGRSSVSDYTLVDAKTRDSDEDSNDTADDLSSHKFRDIAEGNESTGEIESPGDLRDDKNKKPNENGKHKSPDDLIDDKSNKSNENGKHNHEREVTKNGESDVRSDSTPAGQNDASSIAIQTREHDNRKSFSHYDLPIQRLDQDPPEEEEEEEERTPEDSDQRTSEPGRSGHQRTPQELGGLGHHHRHNKEVRGKSVLSPKSEHNGENPTSCHDNNSSLITGGQHNAASGVNDDSQANESRLISQTPNSLGLDHEAVLRAYIEQSSSVNKPTSDGQIKSGRPHVDEERASDGFDLVELKIVEPIDDSRAVDAAGEGLNDSGARKTVTTDILNYDGEDVTFIDASSPTLVRTKIIYQPSLEWSQELPQVNHGGRTPTPSSPAVISTPTPPKRRGKSLGESSPPQLGRWSRTESLQHLRGESVEDLSKYLEIENHSVLLGLPIRSPTPPKRSPRRSPRVPRGGRDKNKLRQSSAALSTDEESRENDPDGTRSASPSSKSGETSRFFSFSLKKEKSKSASSLTPKRARGNRLSSVKIDDGGGDPGVVNPVVVGDKLLDGQFESAGKRVGVRSMVIDGTIKRNFIVIHPSDDSETIGLAPLSPTSNNNNNNTSSVMNTSTAFSSVKSHITGRRLNNNLESVKRRIISSKGDLREGLADAPGGSSNSGLKTSKSLRAKKTVNIVEHRPLGSSRSLSSDPTCSSVADSQVLFRSPLATSEIDCDSVNDRLQRLNDDDDAAASAPPSAPPSRTVSKLCVVM</sequence>
<feature type="region of interest" description="Disordered" evidence="1">
    <location>
        <begin position="55"/>
        <end position="319"/>
    </location>
</feature>
<feature type="region of interest" description="Disordered" evidence="1">
    <location>
        <begin position="720"/>
        <end position="740"/>
    </location>
</feature>
<protein>
    <submittedName>
        <fullName evidence="2">Uncharacterized protein</fullName>
    </submittedName>
</protein>
<feature type="compositionally biased region" description="Polar residues" evidence="1">
    <location>
        <begin position="446"/>
        <end position="456"/>
    </location>
</feature>
<dbReference type="Proteomes" id="UP000747542">
    <property type="component" value="Unassembled WGS sequence"/>
</dbReference>
<dbReference type="EMBL" id="JAHLQT010011632">
    <property type="protein sequence ID" value="KAG7172153.1"/>
    <property type="molecule type" value="Genomic_DNA"/>
</dbReference>
<accession>A0A8J5N2J6</accession>
<feature type="region of interest" description="Disordered" evidence="1">
    <location>
        <begin position="437"/>
        <end position="482"/>
    </location>
</feature>
<feature type="compositionally biased region" description="Polar residues" evidence="1">
    <location>
        <begin position="729"/>
        <end position="738"/>
    </location>
</feature>
<feature type="compositionally biased region" description="Polar residues" evidence="1">
    <location>
        <begin position="560"/>
        <end position="571"/>
    </location>
</feature>
<evidence type="ECO:0000313" key="2">
    <source>
        <dbReference type="EMBL" id="KAG7172153.1"/>
    </source>
</evidence>
<feature type="compositionally biased region" description="Basic and acidic residues" evidence="1">
    <location>
        <begin position="228"/>
        <end position="237"/>
    </location>
</feature>
<proteinExistence type="predicted"/>
<organism evidence="2 3">
    <name type="scientific">Homarus americanus</name>
    <name type="common">American lobster</name>
    <dbReference type="NCBI Taxonomy" id="6706"/>
    <lineage>
        <taxon>Eukaryota</taxon>
        <taxon>Metazoa</taxon>
        <taxon>Ecdysozoa</taxon>
        <taxon>Arthropoda</taxon>
        <taxon>Crustacea</taxon>
        <taxon>Multicrustacea</taxon>
        <taxon>Malacostraca</taxon>
        <taxon>Eumalacostraca</taxon>
        <taxon>Eucarida</taxon>
        <taxon>Decapoda</taxon>
        <taxon>Pleocyemata</taxon>
        <taxon>Astacidea</taxon>
        <taxon>Nephropoidea</taxon>
        <taxon>Nephropidae</taxon>
        <taxon>Homarus</taxon>
    </lineage>
</organism>
<feature type="compositionally biased region" description="Polar residues" evidence="1">
    <location>
        <begin position="177"/>
        <end position="191"/>
    </location>
</feature>
<reference evidence="2" key="1">
    <citation type="journal article" date="2021" name="Sci. Adv.">
        <title>The American lobster genome reveals insights on longevity, neural, and immune adaptations.</title>
        <authorList>
            <person name="Polinski J.M."/>
            <person name="Zimin A.V."/>
            <person name="Clark K.F."/>
            <person name="Kohn A.B."/>
            <person name="Sadowski N."/>
            <person name="Timp W."/>
            <person name="Ptitsyn A."/>
            <person name="Khanna P."/>
            <person name="Romanova D.Y."/>
            <person name="Williams P."/>
            <person name="Greenwood S.J."/>
            <person name="Moroz L.L."/>
            <person name="Walt D.R."/>
            <person name="Bodnar A.G."/>
        </authorList>
    </citation>
    <scope>NUCLEOTIDE SEQUENCE</scope>
    <source>
        <strain evidence="2">GMGI-L3</strain>
    </source>
</reference>
<evidence type="ECO:0000313" key="3">
    <source>
        <dbReference type="Proteomes" id="UP000747542"/>
    </source>
</evidence>
<feature type="compositionally biased region" description="Acidic residues" evidence="1">
    <location>
        <begin position="215"/>
        <end position="227"/>
    </location>
</feature>
<feature type="compositionally biased region" description="Polar residues" evidence="1">
    <location>
        <begin position="278"/>
        <end position="319"/>
    </location>
</feature>
<feature type="region of interest" description="Disordered" evidence="1">
    <location>
        <begin position="335"/>
        <end position="359"/>
    </location>
</feature>
<feature type="region of interest" description="Disordered" evidence="1">
    <location>
        <begin position="799"/>
        <end position="818"/>
    </location>
</feature>
<feature type="compositionally biased region" description="Acidic residues" evidence="1">
    <location>
        <begin position="91"/>
        <end position="100"/>
    </location>
</feature>
<name>A0A8J5N2J6_HOMAM</name>
<gene>
    <name evidence="2" type="ORF">Hamer_G001159</name>
</gene>
<comment type="caution">
    <text evidence="2">The sequence shown here is derived from an EMBL/GenBank/DDBJ whole genome shotgun (WGS) entry which is preliminary data.</text>
</comment>
<feature type="compositionally biased region" description="Polar residues" evidence="1">
    <location>
        <begin position="335"/>
        <end position="347"/>
    </location>
</feature>
<feature type="compositionally biased region" description="Basic and acidic residues" evidence="1">
    <location>
        <begin position="102"/>
        <end position="111"/>
    </location>
</feature>
<dbReference type="AlphaFoldDB" id="A0A8J5N2J6"/>
<feature type="region of interest" description="Disordered" evidence="1">
    <location>
        <begin position="509"/>
        <end position="612"/>
    </location>
</feature>
<feature type="compositionally biased region" description="Polar residues" evidence="1">
    <location>
        <begin position="57"/>
        <end position="66"/>
    </location>
</feature>